<dbReference type="EMBL" id="MU251932">
    <property type="protein sequence ID" value="KAG9228473.1"/>
    <property type="molecule type" value="Genomic_DNA"/>
</dbReference>
<protein>
    <submittedName>
        <fullName evidence="1">Uncharacterized protein</fullName>
    </submittedName>
</protein>
<sequence>MEGFLNRFIDGALLAALRPGRALYYGALRVFYMWQHINCTRWRYTELLRMHPLALELVVSIGIQLNGVKQQRHDNFNWQINSPLSKFGLLCNLRVLTIECSVGEPLIFPILTRLMRQNSRTLEWINFIIKDANQHQQARDIVMDGLNYFMCNSSPGNGVRWVNRFNHAGLHFGRYRVEDIRQRWFSTSKGWVEALGVKPLPVVKPEEVVIVANLWDRALRRSSH</sequence>
<dbReference type="Proteomes" id="UP000824998">
    <property type="component" value="Unassembled WGS sequence"/>
</dbReference>
<evidence type="ECO:0000313" key="2">
    <source>
        <dbReference type="Proteomes" id="UP000824998"/>
    </source>
</evidence>
<organism evidence="1 2">
    <name type="scientific">Amylocarpus encephaloides</name>
    <dbReference type="NCBI Taxonomy" id="45428"/>
    <lineage>
        <taxon>Eukaryota</taxon>
        <taxon>Fungi</taxon>
        <taxon>Dikarya</taxon>
        <taxon>Ascomycota</taxon>
        <taxon>Pezizomycotina</taxon>
        <taxon>Leotiomycetes</taxon>
        <taxon>Helotiales</taxon>
        <taxon>Helotiales incertae sedis</taxon>
        <taxon>Amylocarpus</taxon>
    </lineage>
</organism>
<name>A0A9P7Y6P0_9HELO</name>
<accession>A0A9P7Y6P0</accession>
<dbReference type="AlphaFoldDB" id="A0A9P7Y6P0"/>
<gene>
    <name evidence="1" type="ORF">BJ875DRAFT_238643</name>
</gene>
<comment type="caution">
    <text evidence="1">The sequence shown here is derived from an EMBL/GenBank/DDBJ whole genome shotgun (WGS) entry which is preliminary data.</text>
</comment>
<reference evidence="1" key="1">
    <citation type="journal article" date="2021" name="IMA Fungus">
        <title>Genomic characterization of three marine fungi, including Emericellopsis atlantica sp. nov. with signatures of a generalist lifestyle and marine biomass degradation.</title>
        <authorList>
            <person name="Hagestad O.C."/>
            <person name="Hou L."/>
            <person name="Andersen J.H."/>
            <person name="Hansen E.H."/>
            <person name="Altermark B."/>
            <person name="Li C."/>
            <person name="Kuhnert E."/>
            <person name="Cox R.J."/>
            <person name="Crous P.W."/>
            <person name="Spatafora J.W."/>
            <person name="Lail K."/>
            <person name="Amirebrahimi M."/>
            <person name="Lipzen A."/>
            <person name="Pangilinan J."/>
            <person name="Andreopoulos W."/>
            <person name="Hayes R.D."/>
            <person name="Ng V."/>
            <person name="Grigoriev I.V."/>
            <person name="Jackson S.A."/>
            <person name="Sutton T.D.S."/>
            <person name="Dobson A.D.W."/>
            <person name="Rama T."/>
        </authorList>
    </citation>
    <scope>NUCLEOTIDE SEQUENCE</scope>
    <source>
        <strain evidence="1">TRa018bII</strain>
    </source>
</reference>
<evidence type="ECO:0000313" key="1">
    <source>
        <dbReference type="EMBL" id="KAG9228473.1"/>
    </source>
</evidence>
<keyword evidence="2" id="KW-1185">Reference proteome</keyword>
<proteinExistence type="predicted"/>